<feature type="domain" description="Fatty acid hydroxylase" evidence="7">
    <location>
        <begin position="139"/>
        <end position="189"/>
    </location>
</feature>
<sequence length="192" mass="23443">ELCEHLQRTCNNQHCCERNQRAKMNVSNIELLEQFKHAGKLWYLVNPYETIFQFPHQVPDYQQQVWLPFLVLIVLEQIIILLSKKKRFRLNDQVTSLSHWIFHETGRVVFRGGEYYAYMVIYERYRWWSLPWESAWTWCITAVGVDFCYYWVHRSNHEVHFLWAQHQVHHSSEQFNLAVGLRQSVLQHWCNF</sequence>
<dbReference type="Proteomes" id="UP000752696">
    <property type="component" value="Unassembled WGS sequence"/>
</dbReference>
<dbReference type="Pfam" id="PF04116">
    <property type="entry name" value="FA_hydroxylase"/>
    <property type="match status" value="1"/>
</dbReference>
<dbReference type="GO" id="GO:0050479">
    <property type="term" value="F:glyceryl-ether monooxygenase activity"/>
    <property type="evidence" value="ECO:0007669"/>
    <property type="project" value="TreeGrafter"/>
</dbReference>
<comment type="caution">
    <text evidence="8">The sequence shown here is derived from an EMBL/GenBank/DDBJ whole genome shotgun (WGS) entry which is preliminary data.</text>
</comment>
<name>A0A6V7H4D1_9HYME</name>
<dbReference type="GO" id="GO:0008610">
    <property type="term" value="P:lipid biosynthetic process"/>
    <property type="evidence" value="ECO:0007669"/>
    <property type="project" value="InterPro"/>
</dbReference>
<evidence type="ECO:0000256" key="5">
    <source>
        <dbReference type="ARBA" id="ARBA00023098"/>
    </source>
</evidence>
<dbReference type="PANTHER" id="PTHR21624:SF1">
    <property type="entry name" value="ALKYLGLYCEROL MONOOXYGENASE"/>
    <property type="match status" value="1"/>
</dbReference>
<dbReference type="EMBL" id="CAJDYZ010007221">
    <property type="protein sequence ID" value="CAD1474140.1"/>
    <property type="molecule type" value="Genomic_DNA"/>
</dbReference>
<feature type="non-terminal residue" evidence="8">
    <location>
        <position position="1"/>
    </location>
</feature>
<keyword evidence="5" id="KW-0443">Lipid metabolism</keyword>
<dbReference type="GO" id="GO:0005506">
    <property type="term" value="F:iron ion binding"/>
    <property type="evidence" value="ECO:0007669"/>
    <property type="project" value="InterPro"/>
</dbReference>
<evidence type="ECO:0000256" key="3">
    <source>
        <dbReference type="ARBA" id="ARBA00022989"/>
    </source>
</evidence>
<dbReference type="GO" id="GO:0005783">
    <property type="term" value="C:endoplasmic reticulum"/>
    <property type="evidence" value="ECO:0007669"/>
    <property type="project" value="TreeGrafter"/>
</dbReference>
<accession>A0A6V7H4D1</accession>
<keyword evidence="3" id="KW-1133">Transmembrane helix</keyword>
<dbReference type="AlphaFoldDB" id="A0A6V7H4D1"/>
<keyword evidence="4" id="KW-0560">Oxidoreductase</keyword>
<feature type="non-terminal residue" evidence="8">
    <location>
        <position position="192"/>
    </location>
</feature>
<evidence type="ECO:0000256" key="1">
    <source>
        <dbReference type="ARBA" id="ARBA00004127"/>
    </source>
</evidence>
<keyword evidence="9" id="KW-1185">Reference proteome</keyword>
<evidence type="ECO:0000313" key="9">
    <source>
        <dbReference type="Proteomes" id="UP000752696"/>
    </source>
</evidence>
<evidence type="ECO:0000256" key="2">
    <source>
        <dbReference type="ARBA" id="ARBA00022692"/>
    </source>
</evidence>
<keyword evidence="2" id="KW-0812">Transmembrane</keyword>
<keyword evidence="6" id="KW-0472">Membrane</keyword>
<gene>
    <name evidence="8" type="ORF">MHI_LOCUS430505</name>
</gene>
<dbReference type="InterPro" id="IPR051689">
    <property type="entry name" value="Sterol_desaturase/TMEM195"/>
</dbReference>
<evidence type="ECO:0000256" key="4">
    <source>
        <dbReference type="ARBA" id="ARBA00023002"/>
    </source>
</evidence>
<protein>
    <recommendedName>
        <fullName evidence="7">Fatty acid hydroxylase domain-containing protein</fullName>
    </recommendedName>
</protein>
<dbReference type="PANTHER" id="PTHR21624">
    <property type="entry name" value="STEROL DESATURASE-RELATED PROTEIN"/>
    <property type="match status" value="1"/>
</dbReference>
<evidence type="ECO:0000259" key="7">
    <source>
        <dbReference type="Pfam" id="PF04116"/>
    </source>
</evidence>
<proteinExistence type="predicted"/>
<evidence type="ECO:0000256" key="6">
    <source>
        <dbReference type="ARBA" id="ARBA00023136"/>
    </source>
</evidence>
<dbReference type="GO" id="GO:0006643">
    <property type="term" value="P:membrane lipid metabolic process"/>
    <property type="evidence" value="ECO:0007669"/>
    <property type="project" value="TreeGrafter"/>
</dbReference>
<dbReference type="InterPro" id="IPR006694">
    <property type="entry name" value="Fatty_acid_hydroxylase"/>
</dbReference>
<organism evidence="8 9">
    <name type="scientific">Heterotrigona itama</name>
    <dbReference type="NCBI Taxonomy" id="395501"/>
    <lineage>
        <taxon>Eukaryota</taxon>
        <taxon>Metazoa</taxon>
        <taxon>Ecdysozoa</taxon>
        <taxon>Arthropoda</taxon>
        <taxon>Hexapoda</taxon>
        <taxon>Insecta</taxon>
        <taxon>Pterygota</taxon>
        <taxon>Neoptera</taxon>
        <taxon>Endopterygota</taxon>
        <taxon>Hymenoptera</taxon>
        <taxon>Apocrita</taxon>
        <taxon>Aculeata</taxon>
        <taxon>Apoidea</taxon>
        <taxon>Anthophila</taxon>
        <taxon>Apidae</taxon>
        <taxon>Heterotrigona</taxon>
    </lineage>
</organism>
<dbReference type="OrthoDB" id="6354873at2759"/>
<evidence type="ECO:0000313" key="8">
    <source>
        <dbReference type="EMBL" id="CAD1474140.1"/>
    </source>
</evidence>
<reference evidence="8" key="1">
    <citation type="submission" date="2020-07" db="EMBL/GenBank/DDBJ databases">
        <authorList>
            <person name="Nazaruddin N."/>
        </authorList>
    </citation>
    <scope>NUCLEOTIDE SEQUENCE</scope>
</reference>
<comment type="subcellular location">
    <subcellularLocation>
        <location evidence="1">Endomembrane system</location>
        <topology evidence="1">Multi-pass membrane protein</topology>
    </subcellularLocation>
</comment>
<dbReference type="GO" id="GO:0016020">
    <property type="term" value="C:membrane"/>
    <property type="evidence" value="ECO:0007669"/>
    <property type="project" value="GOC"/>
</dbReference>